<dbReference type="SUPFAM" id="SSF56112">
    <property type="entry name" value="Protein kinase-like (PK-like)"/>
    <property type="match status" value="1"/>
</dbReference>
<dbReference type="EMBL" id="CAJNOU010001967">
    <property type="protein sequence ID" value="CAF1275540.1"/>
    <property type="molecule type" value="Genomic_DNA"/>
</dbReference>
<feature type="region of interest" description="Disordered" evidence="3">
    <location>
        <begin position="110"/>
        <end position="154"/>
    </location>
</feature>
<dbReference type="GO" id="GO:0005524">
    <property type="term" value="F:ATP binding"/>
    <property type="evidence" value="ECO:0007669"/>
    <property type="project" value="UniProtKB-KW"/>
</dbReference>
<keyword evidence="2" id="KW-0067">ATP-binding</keyword>
<evidence type="ECO:0000256" key="1">
    <source>
        <dbReference type="ARBA" id="ARBA00022741"/>
    </source>
</evidence>
<evidence type="ECO:0000256" key="2">
    <source>
        <dbReference type="ARBA" id="ARBA00022840"/>
    </source>
</evidence>
<proteinExistence type="predicted"/>
<gene>
    <name evidence="5" type="ORF">SEV965_LOCUS24982</name>
</gene>
<keyword evidence="1" id="KW-0547">Nucleotide-binding</keyword>
<protein>
    <recommendedName>
        <fullName evidence="4">Protein kinase domain-containing protein</fullName>
    </recommendedName>
</protein>
<accession>A0A815C4A2</accession>
<reference evidence="5" key="1">
    <citation type="submission" date="2021-02" db="EMBL/GenBank/DDBJ databases">
        <authorList>
            <person name="Nowell W R."/>
        </authorList>
    </citation>
    <scope>NUCLEOTIDE SEQUENCE</scope>
</reference>
<name>A0A815C4A2_9BILA</name>
<dbReference type="GO" id="GO:0004672">
    <property type="term" value="F:protein kinase activity"/>
    <property type="evidence" value="ECO:0007669"/>
    <property type="project" value="InterPro"/>
</dbReference>
<evidence type="ECO:0000313" key="6">
    <source>
        <dbReference type="Proteomes" id="UP000663889"/>
    </source>
</evidence>
<dbReference type="Proteomes" id="UP000663889">
    <property type="component" value="Unassembled WGS sequence"/>
</dbReference>
<dbReference type="Gene3D" id="1.10.510.10">
    <property type="entry name" value="Transferase(Phosphotransferase) domain 1"/>
    <property type="match status" value="1"/>
</dbReference>
<dbReference type="PROSITE" id="PS50011">
    <property type="entry name" value="PROTEIN_KINASE_DOM"/>
    <property type="match status" value="1"/>
</dbReference>
<dbReference type="PROSITE" id="PS00108">
    <property type="entry name" value="PROTEIN_KINASE_ST"/>
    <property type="match status" value="1"/>
</dbReference>
<dbReference type="PANTHER" id="PTHR24055">
    <property type="entry name" value="MITOGEN-ACTIVATED PROTEIN KINASE"/>
    <property type="match status" value="1"/>
</dbReference>
<evidence type="ECO:0000313" key="5">
    <source>
        <dbReference type="EMBL" id="CAF1275540.1"/>
    </source>
</evidence>
<evidence type="ECO:0000259" key="4">
    <source>
        <dbReference type="PROSITE" id="PS50011"/>
    </source>
</evidence>
<dbReference type="Pfam" id="PF00069">
    <property type="entry name" value="Pkinase"/>
    <property type="match status" value="1"/>
</dbReference>
<dbReference type="InterPro" id="IPR011009">
    <property type="entry name" value="Kinase-like_dom_sf"/>
</dbReference>
<feature type="compositionally biased region" description="Polar residues" evidence="3">
    <location>
        <begin position="122"/>
        <end position="140"/>
    </location>
</feature>
<feature type="domain" description="Protein kinase" evidence="4">
    <location>
        <begin position="1"/>
        <end position="154"/>
    </location>
</feature>
<dbReference type="InterPro" id="IPR050117">
    <property type="entry name" value="MAPK"/>
</dbReference>
<dbReference type="InterPro" id="IPR008271">
    <property type="entry name" value="Ser/Thr_kinase_AS"/>
</dbReference>
<sequence length="154" mass="17276">MKSGVLTSKEKQSYIYQTLSGLDYVHANGIIHRDLKPGNLLVSGDHLCIADFGQALVVETLPDKISLLICDDTTVRRTMTSHGEEEEEQKVLEQKLLEQQRQQRPYVLAQKYKNECLRRRSSSPYTTPKTDHSTSTNTTRPVAESPAKRGGSTS</sequence>
<dbReference type="AlphaFoldDB" id="A0A815C4A2"/>
<comment type="caution">
    <text evidence="5">The sequence shown here is derived from an EMBL/GenBank/DDBJ whole genome shotgun (WGS) entry which is preliminary data.</text>
</comment>
<evidence type="ECO:0000256" key="3">
    <source>
        <dbReference type="SAM" id="MobiDB-lite"/>
    </source>
</evidence>
<organism evidence="5 6">
    <name type="scientific">Rotaria sordida</name>
    <dbReference type="NCBI Taxonomy" id="392033"/>
    <lineage>
        <taxon>Eukaryota</taxon>
        <taxon>Metazoa</taxon>
        <taxon>Spiralia</taxon>
        <taxon>Gnathifera</taxon>
        <taxon>Rotifera</taxon>
        <taxon>Eurotatoria</taxon>
        <taxon>Bdelloidea</taxon>
        <taxon>Philodinida</taxon>
        <taxon>Philodinidae</taxon>
        <taxon>Rotaria</taxon>
    </lineage>
</organism>
<dbReference type="InterPro" id="IPR000719">
    <property type="entry name" value="Prot_kinase_dom"/>
</dbReference>